<evidence type="ECO:0000256" key="2">
    <source>
        <dbReference type="ARBA" id="ARBA00023315"/>
    </source>
</evidence>
<reference evidence="4" key="1">
    <citation type="journal article" date="2014" name="Front. Microbiol.">
        <title>High frequency of phylogenetically diverse reductive dehalogenase-homologous genes in deep subseafloor sedimentary metagenomes.</title>
        <authorList>
            <person name="Kawai M."/>
            <person name="Futagami T."/>
            <person name="Toyoda A."/>
            <person name="Takaki Y."/>
            <person name="Nishi S."/>
            <person name="Hori S."/>
            <person name="Arai W."/>
            <person name="Tsubouchi T."/>
            <person name="Morono Y."/>
            <person name="Uchiyama I."/>
            <person name="Ito T."/>
            <person name="Fujiyama A."/>
            <person name="Inagaki F."/>
            <person name="Takami H."/>
        </authorList>
    </citation>
    <scope>NUCLEOTIDE SEQUENCE</scope>
    <source>
        <strain evidence="4">Expedition CK06-06</strain>
    </source>
</reference>
<dbReference type="Pfam" id="PF13673">
    <property type="entry name" value="Acetyltransf_10"/>
    <property type="match status" value="1"/>
</dbReference>
<organism evidence="4">
    <name type="scientific">marine sediment metagenome</name>
    <dbReference type="NCBI Taxonomy" id="412755"/>
    <lineage>
        <taxon>unclassified sequences</taxon>
        <taxon>metagenomes</taxon>
        <taxon>ecological metagenomes</taxon>
    </lineage>
</organism>
<dbReference type="CDD" id="cd04301">
    <property type="entry name" value="NAT_SF"/>
    <property type="match status" value="1"/>
</dbReference>
<comment type="caution">
    <text evidence="4">The sequence shown here is derived from an EMBL/GenBank/DDBJ whole genome shotgun (WGS) entry which is preliminary data.</text>
</comment>
<dbReference type="InterPro" id="IPR000182">
    <property type="entry name" value="GNAT_dom"/>
</dbReference>
<keyword evidence="1" id="KW-0808">Transferase</keyword>
<name>X1DIY8_9ZZZZ</name>
<dbReference type="InterPro" id="IPR051556">
    <property type="entry name" value="N-term/lysine_N-AcTrnsfr"/>
</dbReference>
<feature type="non-terminal residue" evidence="4">
    <location>
        <position position="1"/>
    </location>
</feature>
<dbReference type="PANTHER" id="PTHR42919:SF8">
    <property type="entry name" value="N-ALPHA-ACETYLTRANSFERASE 50"/>
    <property type="match status" value="1"/>
</dbReference>
<gene>
    <name evidence="4" type="ORF">S01H4_59417</name>
</gene>
<accession>X1DIY8</accession>
<evidence type="ECO:0000313" key="4">
    <source>
        <dbReference type="EMBL" id="GAH08260.1"/>
    </source>
</evidence>
<proteinExistence type="predicted"/>
<keyword evidence="2" id="KW-0012">Acyltransferase</keyword>
<dbReference type="GO" id="GO:0016747">
    <property type="term" value="F:acyltransferase activity, transferring groups other than amino-acyl groups"/>
    <property type="evidence" value="ECO:0007669"/>
    <property type="project" value="InterPro"/>
</dbReference>
<evidence type="ECO:0000259" key="3">
    <source>
        <dbReference type="PROSITE" id="PS51186"/>
    </source>
</evidence>
<dbReference type="EMBL" id="BART01034842">
    <property type="protein sequence ID" value="GAH08260.1"/>
    <property type="molecule type" value="Genomic_DNA"/>
</dbReference>
<protein>
    <recommendedName>
        <fullName evidence="3">N-acetyltransferase domain-containing protein</fullName>
    </recommendedName>
</protein>
<feature type="domain" description="N-acetyltransferase" evidence="3">
    <location>
        <begin position="1"/>
        <end position="129"/>
    </location>
</feature>
<dbReference type="Gene3D" id="3.40.630.30">
    <property type="match status" value="1"/>
</dbReference>
<dbReference type="SUPFAM" id="SSF55729">
    <property type="entry name" value="Acyl-CoA N-acyltransferases (Nat)"/>
    <property type="match status" value="1"/>
</dbReference>
<dbReference type="PANTHER" id="PTHR42919">
    <property type="entry name" value="N-ALPHA-ACETYLTRANSFERASE"/>
    <property type="match status" value="1"/>
</dbReference>
<dbReference type="AlphaFoldDB" id="X1DIY8"/>
<evidence type="ECO:0000256" key="1">
    <source>
        <dbReference type="ARBA" id="ARBA00022679"/>
    </source>
</evidence>
<dbReference type="PROSITE" id="PS51186">
    <property type="entry name" value="GNAT"/>
    <property type="match status" value="1"/>
</dbReference>
<sequence>IEIIVIDNDYSETLKLKEGTKNFMGKELMSSKISVFALKGNDEVIGACSIRNPFNVFVIYIEEDYRGLGLGNELIKTIINKAKNKELRFITLTVSSDNSAASNLYSNHGFKKITHLKKSKQILFMLPINFTGKTIFNFLKNLCLIIPNIFQSYIHEFLYKISIYNN</sequence>
<dbReference type="InterPro" id="IPR016181">
    <property type="entry name" value="Acyl_CoA_acyltransferase"/>
</dbReference>